<keyword evidence="1" id="KW-0732">Signal</keyword>
<dbReference type="SUPFAM" id="SSF51004">
    <property type="entry name" value="C-terminal (heme d1) domain of cytochrome cd1-nitrite reductase"/>
    <property type="match status" value="1"/>
</dbReference>
<dbReference type="Proteomes" id="UP001237207">
    <property type="component" value="Unassembled WGS sequence"/>
</dbReference>
<dbReference type="AlphaFoldDB" id="A0AAJ1WIM1"/>
<dbReference type="InterPro" id="IPR015943">
    <property type="entry name" value="WD40/YVTN_repeat-like_dom_sf"/>
</dbReference>
<feature type="chain" id="PRO_5042489822" evidence="1">
    <location>
        <begin position="22"/>
        <end position="318"/>
    </location>
</feature>
<accession>A0AAJ1WIM1</accession>
<dbReference type="PANTHER" id="PTHR47197">
    <property type="entry name" value="PROTEIN NIRF"/>
    <property type="match status" value="1"/>
</dbReference>
<proteinExistence type="predicted"/>
<organism evidence="2 3">
    <name type="scientific">Oikeobacillus pervagus</name>
    <dbReference type="NCBI Taxonomy" id="1325931"/>
    <lineage>
        <taxon>Bacteria</taxon>
        <taxon>Bacillati</taxon>
        <taxon>Bacillota</taxon>
        <taxon>Bacilli</taxon>
        <taxon>Bacillales</taxon>
        <taxon>Bacillaceae</taxon>
        <taxon>Oikeobacillus</taxon>
    </lineage>
</organism>
<name>A0AAJ1WIM1_9BACI</name>
<dbReference type="InterPro" id="IPR011048">
    <property type="entry name" value="Haem_d1_sf"/>
</dbReference>
<keyword evidence="3" id="KW-1185">Reference proteome</keyword>
<dbReference type="Gene3D" id="2.130.10.10">
    <property type="entry name" value="YVTN repeat-like/Quinoprotein amine dehydrogenase"/>
    <property type="match status" value="1"/>
</dbReference>
<evidence type="ECO:0000256" key="1">
    <source>
        <dbReference type="SAM" id="SignalP"/>
    </source>
</evidence>
<gene>
    <name evidence="2" type="ORF">J2S13_001167</name>
</gene>
<dbReference type="PROSITE" id="PS51257">
    <property type="entry name" value="PROKAR_LIPOPROTEIN"/>
    <property type="match status" value="1"/>
</dbReference>
<reference evidence="2" key="1">
    <citation type="submission" date="2023-07" db="EMBL/GenBank/DDBJ databases">
        <title>Genomic Encyclopedia of Type Strains, Phase IV (KMG-IV): sequencing the most valuable type-strain genomes for metagenomic binning, comparative biology and taxonomic classification.</title>
        <authorList>
            <person name="Goeker M."/>
        </authorList>
    </citation>
    <scope>NUCLEOTIDE SEQUENCE</scope>
    <source>
        <strain evidence="2">DSM 23947</strain>
    </source>
</reference>
<dbReference type="EMBL" id="JAUSUC010000010">
    <property type="protein sequence ID" value="MDQ0214770.1"/>
    <property type="molecule type" value="Genomic_DNA"/>
</dbReference>
<feature type="signal peptide" evidence="1">
    <location>
        <begin position="1"/>
        <end position="21"/>
    </location>
</feature>
<sequence>MVFIKNKSLIVCLFVSLLLSACNQTTYTSIKGSFVSTLNLRDSSMTFVDRAGEPFATWKFDTLYTGGILLADDDRMLLFGNQLEQLDIFSLSQGKVVQQWETPEGTTNALYLKETNEVVTANKNDRSLHFYNQKGKETKVITVGKYPLSMQEHKGKLFVINYKDTKLSVIDIQKKIIVNEIAIPTSSTGLLVKNDEIWVGGHGRGNKPQSNVQVYSAKTGELISEIETPLMPVNFYHDTRHTYVVSHGTNAVYLLNDKKEKTKEVEIGANPFSISRFDGKMVVAGYDSDDLYFLQPDTLKVWKRIKVGKGPFVILVRE</sequence>
<dbReference type="RefSeq" id="WP_307256759.1">
    <property type="nucleotide sequence ID" value="NZ_JAUSUC010000010.1"/>
</dbReference>
<comment type="caution">
    <text evidence="2">The sequence shown here is derived from an EMBL/GenBank/DDBJ whole genome shotgun (WGS) entry which is preliminary data.</text>
</comment>
<protein>
    <submittedName>
        <fullName evidence="2">Outer membrane protein assembly factor BamB</fullName>
    </submittedName>
</protein>
<dbReference type="PANTHER" id="PTHR47197:SF3">
    <property type="entry name" value="DIHYDRO-HEME D1 DEHYDROGENASE"/>
    <property type="match status" value="1"/>
</dbReference>
<dbReference type="InterPro" id="IPR051200">
    <property type="entry name" value="Host-pathogen_enzymatic-act"/>
</dbReference>
<evidence type="ECO:0000313" key="3">
    <source>
        <dbReference type="Proteomes" id="UP001237207"/>
    </source>
</evidence>
<evidence type="ECO:0000313" key="2">
    <source>
        <dbReference type="EMBL" id="MDQ0214770.1"/>
    </source>
</evidence>